<dbReference type="OrthoDB" id="165259at2759"/>
<dbReference type="AlphaFoldDB" id="W4GVN9"/>
<dbReference type="InterPro" id="IPR002110">
    <property type="entry name" value="Ankyrin_rpt"/>
</dbReference>
<evidence type="ECO:0000313" key="4">
    <source>
        <dbReference type="EMBL" id="ETV83386.1"/>
    </source>
</evidence>
<feature type="repeat" description="ANK" evidence="3">
    <location>
        <begin position="270"/>
        <end position="302"/>
    </location>
</feature>
<evidence type="ECO:0000256" key="3">
    <source>
        <dbReference type="PROSITE-ProRule" id="PRU00023"/>
    </source>
</evidence>
<dbReference type="GO" id="GO:0005634">
    <property type="term" value="C:nucleus"/>
    <property type="evidence" value="ECO:0007669"/>
    <property type="project" value="TreeGrafter"/>
</dbReference>
<name>W4GVN9_APHAT</name>
<dbReference type="EMBL" id="KI913120">
    <property type="protein sequence ID" value="ETV83386.1"/>
    <property type="molecule type" value="Genomic_DNA"/>
</dbReference>
<dbReference type="SUPFAM" id="SSF48403">
    <property type="entry name" value="Ankyrin repeat"/>
    <property type="match status" value="1"/>
</dbReference>
<gene>
    <name evidence="4" type="ORF">H257_04123</name>
</gene>
<dbReference type="PANTHER" id="PTHR24193:SF125">
    <property type="entry name" value="PROTEIN FEM-1 HOMOLOG CG6966-LIKE PROTEIN"/>
    <property type="match status" value="1"/>
</dbReference>
<feature type="repeat" description="ANK" evidence="3">
    <location>
        <begin position="337"/>
        <end position="369"/>
    </location>
</feature>
<reference evidence="4" key="1">
    <citation type="submission" date="2013-12" db="EMBL/GenBank/DDBJ databases">
        <title>The Genome Sequence of Aphanomyces astaci APO3.</title>
        <authorList>
            <consortium name="The Broad Institute Genomics Platform"/>
            <person name="Russ C."/>
            <person name="Tyler B."/>
            <person name="van West P."/>
            <person name="Dieguez-Uribeondo J."/>
            <person name="Young S.K."/>
            <person name="Zeng Q."/>
            <person name="Gargeya S."/>
            <person name="Fitzgerald M."/>
            <person name="Abouelleil A."/>
            <person name="Alvarado L."/>
            <person name="Chapman S.B."/>
            <person name="Gainer-Dewar J."/>
            <person name="Goldberg J."/>
            <person name="Griggs A."/>
            <person name="Gujja S."/>
            <person name="Hansen M."/>
            <person name="Howarth C."/>
            <person name="Imamovic A."/>
            <person name="Ireland A."/>
            <person name="Larimer J."/>
            <person name="McCowan C."/>
            <person name="Murphy C."/>
            <person name="Pearson M."/>
            <person name="Poon T.W."/>
            <person name="Priest M."/>
            <person name="Roberts A."/>
            <person name="Saif S."/>
            <person name="Shea T."/>
            <person name="Sykes S."/>
            <person name="Wortman J."/>
            <person name="Nusbaum C."/>
            <person name="Birren B."/>
        </authorList>
    </citation>
    <scope>NUCLEOTIDE SEQUENCE [LARGE SCALE GENOMIC DNA]</scope>
    <source>
        <strain evidence="4">APO3</strain>
    </source>
</reference>
<organism evidence="4">
    <name type="scientific">Aphanomyces astaci</name>
    <name type="common">Crayfish plague agent</name>
    <dbReference type="NCBI Taxonomy" id="112090"/>
    <lineage>
        <taxon>Eukaryota</taxon>
        <taxon>Sar</taxon>
        <taxon>Stramenopiles</taxon>
        <taxon>Oomycota</taxon>
        <taxon>Saprolegniomycetes</taxon>
        <taxon>Saprolegniales</taxon>
        <taxon>Verrucalvaceae</taxon>
        <taxon>Aphanomyces</taxon>
    </lineage>
</organism>
<dbReference type="GeneID" id="20806119"/>
<dbReference type="SMART" id="SM00248">
    <property type="entry name" value="ANK"/>
    <property type="match status" value="8"/>
</dbReference>
<proteinExistence type="predicted"/>
<dbReference type="PANTHER" id="PTHR24193">
    <property type="entry name" value="ANKYRIN REPEAT PROTEIN"/>
    <property type="match status" value="1"/>
</dbReference>
<dbReference type="Gene3D" id="1.25.40.20">
    <property type="entry name" value="Ankyrin repeat-containing domain"/>
    <property type="match status" value="4"/>
</dbReference>
<dbReference type="STRING" id="112090.W4GVN9"/>
<sequence length="457" mass="49323">MLMMPPWPVFRTCSPRLSNRIHESSSHCKDKDKLDSTVILCHSNDGVCCDDLFAAVLAGNADSITLIVDQQGCDVNRMFSCRPGDLCMSLNCVRRSKVRTNTTVQRKSSLPTDAQPTCGYSLLQLAIQAGLLASVDALLDAGANPALHPETSPSCLCLALAHTDDMFHRVLRHLKSVDDDAVEAISAAGSLPRFSALSNRLSSAQRIKALAVAASHEHLHLVQHLMDTGDDVVIQRGLHAMVQQGCLALVRHVVKCYGPSVVLYCEPNKLGDSLLHTACRAKQPEIIKYLIRCGVDVNAPNAIGVSALYMCSALGSDVAVHMLIKAGAQPRGAMGPHGDTALHVAVQENHLQTVRLLIHSGAPLDAQNEQGNTPLHVACMQGHAAIAAYVVRKGADLHRTNSNGETPLVKACQMSHRRVVELLASHGDKVKGLAYYDVMKGGRHKITKPTKPDRDWC</sequence>
<evidence type="ECO:0000256" key="2">
    <source>
        <dbReference type="ARBA" id="ARBA00023043"/>
    </source>
</evidence>
<dbReference type="InterPro" id="IPR050663">
    <property type="entry name" value="Ankyrin-SOCS_Box"/>
</dbReference>
<accession>W4GVN9</accession>
<dbReference type="GO" id="GO:0000976">
    <property type="term" value="F:transcription cis-regulatory region binding"/>
    <property type="evidence" value="ECO:0007669"/>
    <property type="project" value="TreeGrafter"/>
</dbReference>
<dbReference type="RefSeq" id="XP_009826816.1">
    <property type="nucleotide sequence ID" value="XM_009828514.1"/>
</dbReference>
<keyword evidence="2 3" id="KW-0040">ANK repeat</keyword>
<evidence type="ECO:0000256" key="1">
    <source>
        <dbReference type="ARBA" id="ARBA00022737"/>
    </source>
</evidence>
<dbReference type="PROSITE" id="PS50088">
    <property type="entry name" value="ANK_REPEAT"/>
    <property type="match status" value="3"/>
</dbReference>
<protein>
    <submittedName>
        <fullName evidence="4">Uncharacterized protein</fullName>
    </submittedName>
</protein>
<dbReference type="InterPro" id="IPR036770">
    <property type="entry name" value="Ankyrin_rpt-contain_sf"/>
</dbReference>
<dbReference type="Pfam" id="PF12796">
    <property type="entry name" value="Ank_2"/>
    <property type="match status" value="2"/>
</dbReference>
<dbReference type="VEuPathDB" id="FungiDB:H257_04123"/>
<keyword evidence="1" id="KW-0677">Repeat</keyword>
<dbReference type="GO" id="GO:0045944">
    <property type="term" value="P:positive regulation of transcription by RNA polymerase II"/>
    <property type="evidence" value="ECO:0007669"/>
    <property type="project" value="TreeGrafter"/>
</dbReference>
<dbReference type="PROSITE" id="PS50297">
    <property type="entry name" value="ANK_REP_REGION"/>
    <property type="match status" value="3"/>
</dbReference>
<feature type="repeat" description="ANK" evidence="3">
    <location>
        <begin position="370"/>
        <end position="402"/>
    </location>
</feature>